<keyword evidence="3" id="KW-1185">Reference proteome</keyword>
<name>A0A5N5QCT5_9AGAM</name>
<sequence>MRIGRLIFALSQCIAISLAAPTQDLTMAPDPMKIYSTPLKVIMKVPNNRGTNKLIDVTVWINNPSERTYKILNSPTSFFDTKSGAERFNPKNKSSKEKPRFLGKSMKWSPKAALENGQYTMIGPGKTLHFRHKLENLYDFRKSGSGVYTLRPGKLILIADAHNNIALAKYSSLPPIDITISVARSSFVDGVSDQLVLRSTNETVHTDAIYIDGSCSAAGTPPNAREIIEESAALAKRVARRAQAHLNSHLQHQTWSPQLRTWFGGRDGVNIQTLQHDINAIAGEDYPRNYKAS</sequence>
<evidence type="ECO:0000313" key="2">
    <source>
        <dbReference type="EMBL" id="KAB5589552.1"/>
    </source>
</evidence>
<dbReference type="Gene3D" id="2.60.40.2970">
    <property type="match status" value="1"/>
</dbReference>
<dbReference type="AlphaFoldDB" id="A0A5N5QCT5"/>
<gene>
    <name evidence="2" type="ORF">CTheo_7009</name>
</gene>
<comment type="caution">
    <text evidence="2">The sequence shown here is derived from an EMBL/GenBank/DDBJ whole genome shotgun (WGS) entry which is preliminary data.</text>
</comment>
<evidence type="ECO:0000256" key="1">
    <source>
        <dbReference type="SAM" id="SignalP"/>
    </source>
</evidence>
<feature type="chain" id="PRO_5024294726" evidence="1">
    <location>
        <begin position="20"/>
        <end position="293"/>
    </location>
</feature>
<reference evidence="2 3" key="1">
    <citation type="journal article" date="2019" name="Fungal Biol. Biotechnol.">
        <title>Draft genome sequence of fastidious pathogen Ceratobasidium theobromae, which causes vascular-streak dieback in Theobroma cacao.</title>
        <authorList>
            <person name="Ali S.S."/>
            <person name="Asman A."/>
            <person name="Shao J."/>
            <person name="Firmansyah A.P."/>
            <person name="Susilo A.W."/>
            <person name="Rosmana A."/>
            <person name="McMahon P."/>
            <person name="Junaid M."/>
            <person name="Guest D."/>
            <person name="Kheng T.Y."/>
            <person name="Meinhardt L.W."/>
            <person name="Bailey B.A."/>
        </authorList>
    </citation>
    <scope>NUCLEOTIDE SEQUENCE [LARGE SCALE GENOMIC DNA]</scope>
    <source>
        <strain evidence="2 3">CT2</strain>
    </source>
</reference>
<proteinExistence type="predicted"/>
<accession>A0A5N5QCT5</accession>
<protein>
    <submittedName>
        <fullName evidence="2">Uncharacterized protein</fullName>
    </submittedName>
</protein>
<feature type="signal peptide" evidence="1">
    <location>
        <begin position="1"/>
        <end position="19"/>
    </location>
</feature>
<dbReference type="OrthoDB" id="412874at2759"/>
<dbReference type="EMBL" id="SSOP01000255">
    <property type="protein sequence ID" value="KAB5589552.1"/>
    <property type="molecule type" value="Genomic_DNA"/>
</dbReference>
<evidence type="ECO:0000313" key="3">
    <source>
        <dbReference type="Proteomes" id="UP000383932"/>
    </source>
</evidence>
<keyword evidence="1" id="KW-0732">Signal</keyword>
<organism evidence="2 3">
    <name type="scientific">Ceratobasidium theobromae</name>
    <dbReference type="NCBI Taxonomy" id="1582974"/>
    <lineage>
        <taxon>Eukaryota</taxon>
        <taxon>Fungi</taxon>
        <taxon>Dikarya</taxon>
        <taxon>Basidiomycota</taxon>
        <taxon>Agaricomycotina</taxon>
        <taxon>Agaricomycetes</taxon>
        <taxon>Cantharellales</taxon>
        <taxon>Ceratobasidiaceae</taxon>
        <taxon>Ceratobasidium</taxon>
    </lineage>
</organism>
<dbReference type="Proteomes" id="UP000383932">
    <property type="component" value="Unassembled WGS sequence"/>
</dbReference>